<dbReference type="GO" id="GO:0031314">
    <property type="term" value="C:extrinsic component of mitochondrial inner membrane"/>
    <property type="evidence" value="ECO:0007669"/>
    <property type="project" value="UniProtKB-UniRule"/>
</dbReference>
<keyword evidence="14" id="KW-1185">Reference proteome</keyword>
<dbReference type="PROSITE" id="PS01304">
    <property type="entry name" value="UBIH"/>
    <property type="match status" value="1"/>
</dbReference>
<comment type="subunit">
    <text evidence="11">Component of a multi-subunit COQ enzyme complex, composed of at least COQ3, COQ4, COQ5, COQ6, COQ7 and COQ9.</text>
</comment>
<dbReference type="EC" id="1.14.15.46" evidence="11"/>
<dbReference type="STRING" id="45607.A0A2T0FM11"/>
<dbReference type="SUPFAM" id="SSF51905">
    <property type="entry name" value="FAD/NAD(P)-binding domain"/>
    <property type="match status" value="1"/>
</dbReference>
<dbReference type="InterPro" id="IPR018168">
    <property type="entry name" value="Ubi_Hdrlase_CS"/>
</dbReference>
<organism evidence="13 14">
    <name type="scientific">Wickerhamiella sorbophila</name>
    <dbReference type="NCBI Taxonomy" id="45607"/>
    <lineage>
        <taxon>Eukaryota</taxon>
        <taxon>Fungi</taxon>
        <taxon>Dikarya</taxon>
        <taxon>Ascomycota</taxon>
        <taxon>Saccharomycotina</taxon>
        <taxon>Dipodascomycetes</taxon>
        <taxon>Dipodascales</taxon>
        <taxon>Trichomonascaceae</taxon>
        <taxon>Wickerhamiella</taxon>
    </lineage>
</organism>
<dbReference type="PANTHER" id="PTHR43876:SF7">
    <property type="entry name" value="UBIQUINONE BIOSYNTHESIS MONOOXYGENASE COQ6, MITOCHONDRIAL"/>
    <property type="match status" value="1"/>
</dbReference>
<comment type="caution">
    <text evidence="13">The sequence shown here is derived from an EMBL/GenBank/DDBJ whole genome shotgun (WGS) entry which is preliminary data.</text>
</comment>
<dbReference type="GO" id="GO:0016712">
    <property type="term" value="F:oxidoreductase activity, acting on paired donors, with incorporation or reduction of molecular oxygen, reduced flavin or flavoprotein as one donor, and incorporation of one atom of oxygen"/>
    <property type="evidence" value="ECO:0007669"/>
    <property type="project" value="UniProtKB-UniRule"/>
</dbReference>
<evidence type="ECO:0000256" key="3">
    <source>
        <dbReference type="ARBA" id="ARBA00022630"/>
    </source>
</evidence>
<keyword evidence="4 11" id="KW-0831">Ubiquinone biosynthesis</keyword>
<evidence type="ECO:0000256" key="8">
    <source>
        <dbReference type="ARBA" id="ARBA00023033"/>
    </source>
</evidence>
<keyword evidence="7 11" id="KW-0560">Oxidoreductase</keyword>
<dbReference type="GO" id="GO:0120538">
    <property type="term" value="F:2-methoxy-6-polyprenolphenol 4-hydroxylase activity"/>
    <property type="evidence" value="ECO:0007669"/>
    <property type="project" value="UniProtKB-EC"/>
</dbReference>
<keyword evidence="3 11" id="KW-0285">Flavoprotein</keyword>
<evidence type="ECO:0000313" key="13">
    <source>
        <dbReference type="EMBL" id="PRT56033.1"/>
    </source>
</evidence>
<evidence type="ECO:0000256" key="9">
    <source>
        <dbReference type="ARBA" id="ARBA00023128"/>
    </source>
</evidence>
<proteinExistence type="inferred from homology"/>
<keyword evidence="5 11" id="KW-0999">Mitochondrion inner membrane</keyword>
<feature type="domain" description="FAD-binding" evidence="12">
    <location>
        <begin position="31"/>
        <end position="290"/>
    </location>
</feature>
<accession>A0A2T0FM11</accession>
<dbReference type="FunFam" id="3.50.50.60:FF:000021">
    <property type="entry name" value="Ubiquinone biosynthesis monooxygenase COQ6"/>
    <property type="match status" value="1"/>
</dbReference>
<protein>
    <recommendedName>
        <fullName evidence="11">Ubiquinone biosynthesis monooxygenase COQ6, mitochondrial</fullName>
        <ecNumber evidence="11">1.14.15.45</ecNumber>
    </recommendedName>
    <alternativeName>
        <fullName evidence="11">2-methoxy-6-polyprenolphenol 4-hydroxylase</fullName>
        <ecNumber evidence="11">1.14.15.46</ecNumber>
    </alternativeName>
</protein>
<dbReference type="InterPro" id="IPR051205">
    <property type="entry name" value="UbiH/COQ6_monooxygenase"/>
</dbReference>
<dbReference type="PANTHER" id="PTHR43876">
    <property type="entry name" value="UBIQUINONE BIOSYNTHESIS MONOOXYGENASE COQ6, MITOCHONDRIAL"/>
    <property type="match status" value="1"/>
</dbReference>
<evidence type="ECO:0000259" key="12">
    <source>
        <dbReference type="Pfam" id="PF01494"/>
    </source>
</evidence>
<dbReference type="Pfam" id="PF01494">
    <property type="entry name" value="FAD_binding_3"/>
    <property type="match status" value="2"/>
</dbReference>
<dbReference type="UniPathway" id="UPA00232"/>
<comment type="function">
    <text evidence="11">FAD-dependent monooxygenase required for two non-consecutive steps during ubiquinone biosynthesis. Required for the C5-ring hydroxylation during ubiquinone biosynthesis by catalyzing the hydroxylation of 4-hydroxy-3-(all-trans-polyprenyl)benzoic acid to 3,4-dihydroxy-5-(all-trans-polyprenyl)benzoic acid. Also acts downstream of coq4, for the C1-hydroxylation during ubiquinone biosynthesis by catalyzing the hydroxylation of 2-methoxy-6-(all-trans-polyprenyl)phenol to 2-methoxy-6-(all-trans-polyprenyl)benzene-1,4-diol. The electrons required for the hydroxylation reaction are funneled indirectly to coq6 from NADPH via a ferredoxin/ferredoxin reductase system.</text>
</comment>
<dbReference type="OrthoDB" id="683240at2759"/>
<evidence type="ECO:0000313" key="14">
    <source>
        <dbReference type="Proteomes" id="UP000238350"/>
    </source>
</evidence>
<dbReference type="NCBIfam" id="TIGR01988">
    <property type="entry name" value="Ubi-OHases"/>
    <property type="match status" value="1"/>
</dbReference>
<comment type="catalytic activity">
    <reaction evidence="11">
        <text>a 2-methoxy-6-(all-trans-polyprenyl)phenol + 2 reduced [2Fe-2S]-[ferredoxin] + O2 + 2 H(+) = a 2-methoxy-6-(all-trans-polyprenyl)benzene-1,4-diol + 2 oxidized [2Fe-2S]-[ferredoxin] + H2O</text>
        <dbReference type="Rhea" id="RHEA:81183"/>
        <dbReference type="Rhea" id="RHEA-COMP:9551"/>
        <dbReference type="Rhea" id="RHEA-COMP:10000"/>
        <dbReference type="Rhea" id="RHEA-COMP:10001"/>
        <dbReference type="Rhea" id="RHEA-COMP:10858"/>
        <dbReference type="ChEBI" id="CHEBI:15377"/>
        <dbReference type="ChEBI" id="CHEBI:15378"/>
        <dbReference type="ChEBI" id="CHEBI:15379"/>
        <dbReference type="ChEBI" id="CHEBI:33737"/>
        <dbReference type="ChEBI" id="CHEBI:33738"/>
        <dbReference type="ChEBI" id="CHEBI:62731"/>
        <dbReference type="ChEBI" id="CHEBI:84166"/>
        <dbReference type="EC" id="1.14.15.46"/>
    </reaction>
</comment>
<dbReference type="GO" id="GO:0106364">
    <property type="term" value="F:4-hydroxy-3-all-trans-polyprenylbenzoate oxygenase activity"/>
    <property type="evidence" value="ECO:0007669"/>
    <property type="project" value="UniProtKB-EC"/>
</dbReference>
<dbReference type="InterPro" id="IPR036188">
    <property type="entry name" value="FAD/NAD-bd_sf"/>
</dbReference>
<dbReference type="InterPro" id="IPR000689">
    <property type="entry name" value="UbQ_mOase_COQ6"/>
</dbReference>
<comment type="catalytic activity">
    <reaction evidence="11">
        <text>a 4-hydroxy-3-(all-trans-polyprenyl)benzoate + 2 reduced [2Fe-2S]-[ferredoxin] + O2 + 2 H(+) = a 3,4-dihydroxy-5-(all-trans-polyprenyl)benzoate + 2 oxidized [2Fe-2S]-[ferredoxin] + H2O</text>
        <dbReference type="Rhea" id="RHEA:81195"/>
        <dbReference type="Rhea" id="RHEA-COMP:9514"/>
        <dbReference type="Rhea" id="RHEA-COMP:10000"/>
        <dbReference type="Rhea" id="RHEA-COMP:10001"/>
        <dbReference type="Rhea" id="RHEA-COMP:10930"/>
        <dbReference type="ChEBI" id="CHEBI:15377"/>
        <dbReference type="ChEBI" id="CHEBI:15378"/>
        <dbReference type="ChEBI" id="CHEBI:15379"/>
        <dbReference type="ChEBI" id="CHEBI:33737"/>
        <dbReference type="ChEBI" id="CHEBI:33738"/>
        <dbReference type="ChEBI" id="CHEBI:64694"/>
        <dbReference type="ChEBI" id="CHEBI:78396"/>
        <dbReference type="EC" id="1.14.15.45"/>
    </reaction>
</comment>
<sequence>MLSRKVGIIAGLSLRFNSTVAQNAVKRVQKDVVIVGGGPAGLSLATALKSSPIASGLDVTLIEGQSMDRLKGWKDRVTSDKYENRVSSLTPRSVRFLQRIGAWDHVAQDRVMPYDEMKVWDGVSGSRIEFDPFYDGETTEIAYMIENSNIQQGLSERLNSLGFNDIHDSAKVTEIRQGNWPTVVLDNGLEIEARLLVGCDGQQSPVRMFSGIESRGWDYGRFGVVASLDLEYDNSRAVAYQRFLPSGPIAMLPMPEGHATLVWSTLPERAKWLQQLEPKAFCAMVNAGFRLEPVDLDYLHKMDPADTAAIFDEINWRLDNTPIEDEVNNLPVYVENLQENTRAGFPMRMRHADTYVEERIALVGDAAHATHPLAGQGLNMGQRDVEFLLEALETAIGRGLDIGSLMALEPYWKSAYLPNHLKLGVVDKLHALYSTDFWPVVQLRSVGLSMVNSSDFLKSLLIRQASN</sequence>
<dbReference type="InterPro" id="IPR010971">
    <property type="entry name" value="UbiH/COQ6"/>
</dbReference>
<keyword evidence="10 11" id="KW-0472">Membrane</keyword>
<reference evidence="13 14" key="1">
    <citation type="submission" date="2017-04" db="EMBL/GenBank/DDBJ databases">
        <title>Genome sequencing of [Candida] sorbophila.</title>
        <authorList>
            <person name="Ahn J.O."/>
        </authorList>
    </citation>
    <scope>NUCLEOTIDE SEQUENCE [LARGE SCALE GENOMIC DNA]</scope>
    <source>
        <strain evidence="13 14">DS02</strain>
    </source>
</reference>
<dbReference type="Gene3D" id="3.50.50.60">
    <property type="entry name" value="FAD/NAD(P)-binding domain"/>
    <property type="match status" value="2"/>
</dbReference>
<dbReference type="GO" id="GO:0071949">
    <property type="term" value="F:FAD binding"/>
    <property type="evidence" value="ECO:0007669"/>
    <property type="project" value="InterPro"/>
</dbReference>
<comment type="cofactor">
    <cofactor evidence="1 11">
        <name>FAD</name>
        <dbReference type="ChEBI" id="CHEBI:57692"/>
    </cofactor>
</comment>
<evidence type="ECO:0000256" key="2">
    <source>
        <dbReference type="ARBA" id="ARBA00005349"/>
    </source>
</evidence>
<evidence type="ECO:0000256" key="4">
    <source>
        <dbReference type="ARBA" id="ARBA00022688"/>
    </source>
</evidence>
<evidence type="ECO:0000256" key="1">
    <source>
        <dbReference type="ARBA" id="ARBA00001974"/>
    </source>
</evidence>
<evidence type="ECO:0000256" key="10">
    <source>
        <dbReference type="ARBA" id="ARBA00023136"/>
    </source>
</evidence>
<feature type="domain" description="FAD-binding" evidence="12">
    <location>
        <begin position="344"/>
        <end position="394"/>
    </location>
</feature>
<evidence type="ECO:0000256" key="5">
    <source>
        <dbReference type="ARBA" id="ARBA00022792"/>
    </source>
</evidence>
<dbReference type="PRINTS" id="PR00420">
    <property type="entry name" value="RNGMNOXGNASE"/>
</dbReference>
<evidence type="ECO:0000256" key="6">
    <source>
        <dbReference type="ARBA" id="ARBA00022827"/>
    </source>
</evidence>
<dbReference type="EC" id="1.14.15.45" evidence="11"/>
<comment type="subcellular location">
    <subcellularLocation>
        <location evidence="11">Mitochondrion inner membrane</location>
        <topology evidence="11">Peripheral membrane protein</topology>
        <orientation evidence="11">Matrix side</orientation>
    </subcellularLocation>
</comment>
<evidence type="ECO:0000256" key="11">
    <source>
        <dbReference type="HAMAP-Rule" id="MF_03193"/>
    </source>
</evidence>
<keyword evidence="6 11" id="KW-0274">FAD</keyword>
<comment type="similarity">
    <text evidence="2 11">Belongs to the UbiH/COQ6 family.</text>
</comment>
<keyword evidence="8 11" id="KW-0503">Monooxygenase</keyword>
<comment type="pathway">
    <text evidence="11">Cofactor biosynthesis; ubiquinone biosynthesis.</text>
</comment>
<name>A0A2T0FM11_9ASCO</name>
<gene>
    <name evidence="11" type="primary">COQ6</name>
    <name evidence="13" type="ORF">B9G98_03653</name>
</gene>
<evidence type="ECO:0000256" key="7">
    <source>
        <dbReference type="ARBA" id="ARBA00023002"/>
    </source>
</evidence>
<dbReference type="EMBL" id="NDIQ01000022">
    <property type="protein sequence ID" value="PRT56033.1"/>
    <property type="molecule type" value="Genomic_DNA"/>
</dbReference>
<keyword evidence="13" id="KW-0830">Ubiquinone</keyword>
<dbReference type="Proteomes" id="UP000238350">
    <property type="component" value="Unassembled WGS sequence"/>
</dbReference>
<dbReference type="AlphaFoldDB" id="A0A2T0FM11"/>
<dbReference type="InterPro" id="IPR002938">
    <property type="entry name" value="FAD-bd"/>
</dbReference>
<dbReference type="HAMAP" id="MF_03193">
    <property type="entry name" value="COQ6_monooxygenase"/>
    <property type="match status" value="1"/>
</dbReference>
<keyword evidence="9 11" id="KW-0496">Mitochondrion</keyword>